<accession>A0ABD3JK16</accession>
<name>A0ABD3JK16_EUCGL</name>
<dbReference type="AlphaFoldDB" id="A0ABD3JK16"/>
<feature type="domain" description="ZF-HD dimerization-type" evidence="1">
    <location>
        <begin position="1"/>
        <end position="28"/>
    </location>
</feature>
<dbReference type="Proteomes" id="UP001634007">
    <property type="component" value="Unassembled WGS sequence"/>
</dbReference>
<evidence type="ECO:0000313" key="2">
    <source>
        <dbReference type="EMBL" id="KAL3725797.1"/>
    </source>
</evidence>
<comment type="caution">
    <text evidence="2">The sequence shown here is derived from an EMBL/GenBank/DDBJ whole genome shotgun (WGS) entry which is preliminary data.</text>
</comment>
<evidence type="ECO:0000313" key="3">
    <source>
        <dbReference type="Proteomes" id="UP001634007"/>
    </source>
</evidence>
<protein>
    <recommendedName>
        <fullName evidence="1">ZF-HD dimerization-type domain-containing protein</fullName>
    </recommendedName>
</protein>
<proteinExistence type="predicted"/>
<evidence type="ECO:0000259" key="1">
    <source>
        <dbReference type="Pfam" id="PF04770"/>
    </source>
</evidence>
<dbReference type="InterPro" id="IPR006456">
    <property type="entry name" value="ZF_HD_homeobox_Cys/His_dimer"/>
</dbReference>
<dbReference type="Pfam" id="PF04770">
    <property type="entry name" value="ZF-HD_dimer"/>
    <property type="match status" value="1"/>
</dbReference>
<dbReference type="EMBL" id="JBJKBG010000008">
    <property type="protein sequence ID" value="KAL3725797.1"/>
    <property type="molecule type" value="Genomic_DNA"/>
</dbReference>
<keyword evidence="3" id="KW-1185">Reference proteome</keyword>
<reference evidence="2 3" key="1">
    <citation type="submission" date="2024-11" db="EMBL/GenBank/DDBJ databases">
        <title>Chromosome-level genome assembly of Eucalyptus globulus Labill. provides insights into its genome evolution.</title>
        <authorList>
            <person name="Li X."/>
        </authorList>
    </citation>
    <scope>NUCLEOTIDE SEQUENCE [LARGE SCALE GENOMIC DNA]</scope>
    <source>
        <strain evidence="2">CL2024</strain>
        <tissue evidence="2">Fresh tender leaves</tissue>
    </source>
</reference>
<gene>
    <name evidence="2" type="ORF">ACJRO7_030775</name>
</gene>
<sequence>MPIVDEGMPEFFQCAACSCHRIFHRKEIVTHSGGEPESSSEDLGVLKIVNKVHSLTISERTGASFDDGTGS</sequence>
<organism evidence="2 3">
    <name type="scientific">Eucalyptus globulus</name>
    <name type="common">Tasmanian blue gum</name>
    <dbReference type="NCBI Taxonomy" id="34317"/>
    <lineage>
        <taxon>Eukaryota</taxon>
        <taxon>Viridiplantae</taxon>
        <taxon>Streptophyta</taxon>
        <taxon>Embryophyta</taxon>
        <taxon>Tracheophyta</taxon>
        <taxon>Spermatophyta</taxon>
        <taxon>Magnoliopsida</taxon>
        <taxon>eudicotyledons</taxon>
        <taxon>Gunneridae</taxon>
        <taxon>Pentapetalae</taxon>
        <taxon>rosids</taxon>
        <taxon>malvids</taxon>
        <taxon>Myrtales</taxon>
        <taxon>Myrtaceae</taxon>
        <taxon>Myrtoideae</taxon>
        <taxon>Eucalypteae</taxon>
        <taxon>Eucalyptus</taxon>
    </lineage>
</organism>